<comment type="caution">
    <text evidence="1">The sequence shown here is derived from an EMBL/GenBank/DDBJ whole genome shotgun (WGS) entry which is preliminary data.</text>
</comment>
<protein>
    <submittedName>
        <fullName evidence="1">DUF2459 domain-containing protein</fullName>
    </submittedName>
</protein>
<dbReference type="EMBL" id="WTYA01000006">
    <property type="protein sequence ID" value="MXP28997.1"/>
    <property type="molecule type" value="Genomic_DNA"/>
</dbReference>
<reference evidence="1 2" key="1">
    <citation type="submission" date="2019-12" db="EMBL/GenBank/DDBJ databases">
        <title>Genomic-based taxomic classification of the family Erythrobacteraceae.</title>
        <authorList>
            <person name="Xu L."/>
        </authorList>
    </citation>
    <scope>NUCLEOTIDE SEQUENCE [LARGE SCALE GENOMIC DNA]</scope>
    <source>
        <strain evidence="1 2">KEMB 9005-328</strain>
    </source>
</reference>
<dbReference type="AlphaFoldDB" id="A0A845AHR6"/>
<accession>A0A845AHR6</accession>
<keyword evidence="2" id="KW-1185">Reference proteome</keyword>
<proteinExistence type="predicted"/>
<organism evidence="1 2">
    <name type="scientific">Qipengyuania algicida</name>
    <dbReference type="NCBI Taxonomy" id="1836209"/>
    <lineage>
        <taxon>Bacteria</taxon>
        <taxon>Pseudomonadati</taxon>
        <taxon>Pseudomonadota</taxon>
        <taxon>Alphaproteobacteria</taxon>
        <taxon>Sphingomonadales</taxon>
        <taxon>Erythrobacteraceae</taxon>
        <taxon>Qipengyuania</taxon>
    </lineage>
</organism>
<sequence length="213" mass="24068">MLATLVFFVGGWIASSIPRNPDWREPETGITILVADNGLHTELVLPIVTPEEDWRQTFPALYLPRDDGQYPTHVAIGWGEKDVFLHTPTWSDLKPATVWHIAIHGGSAIIRLTPFVRPAPDRWYRPLRLRPDEYRRLVRSILGSLPPLPLGSPRQSYRGFDPSAFNYDALGRYTFANSCNQWTSNQLAAAGVRTGYWTPFSGGVMKWVPQTDP</sequence>
<gene>
    <name evidence="1" type="ORF">GRI58_09195</name>
</gene>
<evidence type="ECO:0000313" key="2">
    <source>
        <dbReference type="Proteomes" id="UP000439780"/>
    </source>
</evidence>
<dbReference type="Proteomes" id="UP000439780">
    <property type="component" value="Unassembled WGS sequence"/>
</dbReference>
<dbReference type="Pfam" id="PF09601">
    <property type="entry name" value="DUF2459"/>
    <property type="match status" value="1"/>
</dbReference>
<evidence type="ECO:0000313" key="1">
    <source>
        <dbReference type="EMBL" id="MXP28997.1"/>
    </source>
</evidence>
<name>A0A845AHR6_9SPHN</name>
<dbReference type="OrthoDB" id="211174at2"/>
<dbReference type="InterPro" id="IPR011727">
    <property type="entry name" value="CHP02117"/>
</dbReference>